<dbReference type="HOGENOM" id="CLU_151708_0_0_2"/>
<dbReference type="AlphaFoldDB" id="L0JS01"/>
<dbReference type="EMBL" id="CP003372">
    <property type="protein sequence ID" value="AGB33608.1"/>
    <property type="molecule type" value="Genomic_DNA"/>
</dbReference>
<dbReference type="PATRIC" id="fig|797303.5.peg.3716"/>
<dbReference type="EMBL" id="AOIE01000110">
    <property type="protein sequence ID" value="ELY70465.1"/>
    <property type="molecule type" value="Genomic_DNA"/>
</dbReference>
<sequence length="142" mass="15240">MRRALAVGAGLLVIAVPDRIVAAAERLAFVDPDAGRLRPWTIPIARLKGAIVVWLLGRKRGSPSGLETGLAVVGLGLALFPRTALEVGLELAYENGNELEPKRWVLPVTRLLGIGYVAVALFPQPIDAPRDATTDGETREDR</sequence>
<dbReference type="eggNOG" id="arCOG07770">
    <property type="taxonomic scope" value="Archaea"/>
</dbReference>
<keyword evidence="4" id="KW-1185">Reference proteome</keyword>
<dbReference type="OrthoDB" id="260081at2157"/>
<dbReference type="Proteomes" id="UP000010843">
    <property type="component" value="Chromosome"/>
</dbReference>
<dbReference type="RefSeq" id="WP_006183070.1">
    <property type="nucleotide sequence ID" value="NC_019962.1"/>
</dbReference>
<evidence type="ECO:0000313" key="2">
    <source>
        <dbReference type="EMBL" id="ELY70465.1"/>
    </source>
</evidence>
<proteinExistence type="predicted"/>
<gene>
    <name evidence="1" type="ordered locus">Natpe_3849</name>
    <name evidence="2" type="ORF">C488_18665</name>
</gene>
<evidence type="ECO:0000313" key="1">
    <source>
        <dbReference type="EMBL" id="AGB33608.1"/>
    </source>
</evidence>
<reference evidence="1" key="1">
    <citation type="submission" date="2012-02" db="EMBL/GenBank/DDBJ databases">
        <title>Complete sequence of chromosome of Natrinema pellirubrum DSM 15624.</title>
        <authorList>
            <consortium name="US DOE Joint Genome Institute"/>
            <person name="Lucas S."/>
            <person name="Han J."/>
            <person name="Lapidus A."/>
            <person name="Cheng J.-F."/>
            <person name="Goodwin L."/>
            <person name="Pitluck S."/>
            <person name="Peters L."/>
            <person name="Teshima H."/>
            <person name="Detter J.C."/>
            <person name="Han C."/>
            <person name="Tapia R."/>
            <person name="Land M."/>
            <person name="Hauser L."/>
            <person name="Kyrpides N."/>
            <person name="Ivanova N."/>
            <person name="Pagani I."/>
            <person name="Sproer C."/>
            <person name="Anderson I."/>
            <person name="Woyke T."/>
        </authorList>
    </citation>
    <scope>NUCLEOTIDE SEQUENCE</scope>
    <source>
        <strain evidence="1">DSM 15624</strain>
    </source>
</reference>
<dbReference type="Proteomes" id="UP000011593">
    <property type="component" value="Unassembled WGS sequence"/>
</dbReference>
<dbReference type="GeneID" id="14333304"/>
<protein>
    <submittedName>
        <fullName evidence="1">Uncharacterized protein</fullName>
    </submittedName>
</protein>
<name>L0JS01_NATP1</name>
<evidence type="ECO:0000313" key="3">
    <source>
        <dbReference type="Proteomes" id="UP000010843"/>
    </source>
</evidence>
<dbReference type="KEGG" id="npe:Natpe_3849"/>
<evidence type="ECO:0000313" key="4">
    <source>
        <dbReference type="Proteomes" id="UP000011593"/>
    </source>
</evidence>
<organism evidence="1 3">
    <name type="scientific">Natrinema pellirubrum (strain DSM 15624 / CIP 106293 / JCM 10476 / NCIMB 786 / 157)</name>
    <dbReference type="NCBI Taxonomy" id="797303"/>
    <lineage>
        <taxon>Archaea</taxon>
        <taxon>Methanobacteriati</taxon>
        <taxon>Methanobacteriota</taxon>
        <taxon>Stenosarchaea group</taxon>
        <taxon>Halobacteria</taxon>
        <taxon>Halobacteriales</taxon>
        <taxon>Natrialbaceae</taxon>
        <taxon>Natrinema</taxon>
    </lineage>
</organism>
<reference evidence="3" key="2">
    <citation type="submission" date="2012-02" db="EMBL/GenBank/DDBJ databases">
        <title>Complete sequence of chromosome of Natrinema pellirubrum DSM 15624.</title>
        <authorList>
            <person name="Lucas S."/>
            <person name="Han J."/>
            <person name="Lapidus A."/>
            <person name="Cheng J.-F."/>
            <person name="Goodwin L."/>
            <person name="Pitluck S."/>
            <person name="Peters L."/>
            <person name="Teshima H."/>
            <person name="Detter J.C."/>
            <person name="Han C."/>
            <person name="Tapia R."/>
            <person name="Land M."/>
            <person name="Hauser L."/>
            <person name="Kyrpides N."/>
            <person name="Ivanova N."/>
            <person name="Pagani I."/>
            <person name="Sproer C."/>
            <person name="Anderson I."/>
            <person name="Woyke T."/>
        </authorList>
    </citation>
    <scope>NUCLEOTIDE SEQUENCE [LARGE SCALE GENOMIC DNA]</scope>
    <source>
        <strain evidence="3">DSM 15624 / JCM 10476 / NCIMB 786</strain>
    </source>
</reference>
<dbReference type="STRING" id="797303.Natpe_3849"/>
<reference evidence="2 4" key="3">
    <citation type="journal article" date="2014" name="PLoS Genet.">
        <title>Phylogenetically driven sequencing of extremely halophilic archaea reveals strategies for static and dynamic osmo-response.</title>
        <authorList>
            <person name="Becker E.A."/>
            <person name="Seitzer P.M."/>
            <person name="Tritt A."/>
            <person name="Larsen D."/>
            <person name="Krusor M."/>
            <person name="Yao A.I."/>
            <person name="Wu D."/>
            <person name="Madern D."/>
            <person name="Eisen J.A."/>
            <person name="Darling A.E."/>
            <person name="Facciotti M.T."/>
        </authorList>
    </citation>
    <scope>NUCLEOTIDE SEQUENCE [LARGE SCALE GENOMIC DNA]</scope>
    <source>
        <strain evidence="2 4">DSM 15624</strain>
    </source>
</reference>
<accession>L0JS01</accession>